<evidence type="ECO:0000256" key="4">
    <source>
        <dbReference type="ARBA" id="ARBA00023242"/>
    </source>
</evidence>
<dbReference type="PANTHER" id="PTHR31250">
    <property type="entry name" value="IQ DOMAIN-CONTAINING PROTEIN IQM3"/>
    <property type="match status" value="1"/>
</dbReference>
<organism evidence="6 7">
    <name type="scientific">Citrullus colocynthis</name>
    <name type="common">colocynth</name>
    <dbReference type="NCBI Taxonomy" id="252529"/>
    <lineage>
        <taxon>Eukaryota</taxon>
        <taxon>Viridiplantae</taxon>
        <taxon>Streptophyta</taxon>
        <taxon>Embryophyta</taxon>
        <taxon>Tracheophyta</taxon>
        <taxon>Spermatophyta</taxon>
        <taxon>Magnoliopsida</taxon>
        <taxon>eudicotyledons</taxon>
        <taxon>Gunneridae</taxon>
        <taxon>Pentapetalae</taxon>
        <taxon>rosids</taxon>
        <taxon>fabids</taxon>
        <taxon>Cucurbitales</taxon>
        <taxon>Cucurbitaceae</taxon>
        <taxon>Benincaseae</taxon>
        <taxon>Citrullus</taxon>
    </lineage>
</organism>
<keyword evidence="7" id="KW-1185">Reference proteome</keyword>
<feature type="region of interest" description="Disordered" evidence="5">
    <location>
        <begin position="5"/>
        <end position="31"/>
    </location>
</feature>
<dbReference type="InterPro" id="IPR044159">
    <property type="entry name" value="IQM"/>
</dbReference>
<name>A0ABP0YYT5_9ROSI</name>
<sequence>MCLVIEKSGGAVSSPETKKGNRGFRSERNAGNLRLEQPSRNFSFGNLDSHPAGIPLPKTRNSAAAASPVAAGDQFDTAAVKVQKFYKSYRTRRNLADCAVVVEELWWKALDFASLRRSSVSFFDSNKSETAVSKWSRAGARAAKVGKGLSQNEKAQKLALRHWLEAIDPRHRYGHNLHIYYDVWFQSQSSQPFFYWLDIGDGKELNLEKCSRAILQRQCIQYLGPKQREGYEVIVKEGKLVYKQSGEFVNTPEDSKWIFVLSASRNLYVGKKIKGHFQHSSFLAGGVTTASGRLVSLDGILKAIWPYSGHYRPTEENFIEFIEFLKENNVDLTNVKKCAADDDVPPNNKDETTEEEKEVTCGGAAIEKAGAPSGEAAEMERHCNVVTRRSKWTTGAGPRIGCVREYPTKLQFQALEKLKLSPRISTIQQPFNSNFPIPSPRPSPRIHMSPRLASMVLPSPRTLR</sequence>
<evidence type="ECO:0000256" key="3">
    <source>
        <dbReference type="ARBA" id="ARBA00022490"/>
    </source>
</evidence>
<dbReference type="PANTHER" id="PTHR31250:SF27">
    <property type="entry name" value="IQ DOMAIN-CONTAINING PROTEIN IQM5"/>
    <property type="match status" value="1"/>
</dbReference>
<keyword evidence="4" id="KW-0539">Nucleus</keyword>
<comment type="subcellular location">
    <subcellularLocation>
        <location evidence="2">Cytoplasm</location>
    </subcellularLocation>
    <subcellularLocation>
        <location evidence="1">Nucleus</location>
    </subcellularLocation>
</comment>
<reference evidence="6 7" key="1">
    <citation type="submission" date="2024-03" db="EMBL/GenBank/DDBJ databases">
        <authorList>
            <person name="Gkanogiannis A."/>
            <person name="Becerra Lopez-Lavalle L."/>
        </authorList>
    </citation>
    <scope>NUCLEOTIDE SEQUENCE [LARGE SCALE GENOMIC DNA]</scope>
</reference>
<proteinExistence type="predicted"/>
<evidence type="ECO:0000256" key="1">
    <source>
        <dbReference type="ARBA" id="ARBA00004123"/>
    </source>
</evidence>
<feature type="compositionally biased region" description="Basic and acidic residues" evidence="5">
    <location>
        <begin position="16"/>
        <end position="28"/>
    </location>
</feature>
<keyword evidence="3" id="KW-0963">Cytoplasm</keyword>
<accession>A0ABP0YYT5</accession>
<gene>
    <name evidence="6" type="ORF">CITCOLO1_LOCUS16957</name>
</gene>
<evidence type="ECO:0000313" key="7">
    <source>
        <dbReference type="Proteomes" id="UP001642487"/>
    </source>
</evidence>
<evidence type="ECO:0000313" key="6">
    <source>
        <dbReference type="EMBL" id="CAK9324715.1"/>
    </source>
</evidence>
<evidence type="ECO:0000256" key="2">
    <source>
        <dbReference type="ARBA" id="ARBA00004496"/>
    </source>
</evidence>
<dbReference type="EMBL" id="OZ021740">
    <property type="protein sequence ID" value="CAK9324715.1"/>
    <property type="molecule type" value="Genomic_DNA"/>
</dbReference>
<evidence type="ECO:0000256" key="5">
    <source>
        <dbReference type="SAM" id="MobiDB-lite"/>
    </source>
</evidence>
<protein>
    <submittedName>
        <fullName evidence="6">Uncharacterized protein</fullName>
    </submittedName>
</protein>
<dbReference type="Proteomes" id="UP001642487">
    <property type="component" value="Chromosome 6"/>
</dbReference>